<evidence type="ECO:0000256" key="7">
    <source>
        <dbReference type="ARBA" id="ARBA00022844"/>
    </source>
</evidence>
<evidence type="ECO:0000256" key="1">
    <source>
        <dbReference type="ARBA" id="ARBA00004428"/>
    </source>
</evidence>
<dbReference type="GO" id="GO:0044204">
    <property type="term" value="C:host cell nuclear matrix"/>
    <property type="evidence" value="ECO:0007669"/>
    <property type="project" value="UniProtKB-SubCell"/>
</dbReference>
<dbReference type="EMBL" id="U33499">
    <property type="protein sequence ID" value="AAB39967.1"/>
    <property type="molecule type" value="Genomic_DNA"/>
</dbReference>
<keyword evidence="7" id="KW-0946">Virion</keyword>
<dbReference type="OrthoDB" id="20125at10239"/>
<evidence type="ECO:0000256" key="5">
    <source>
        <dbReference type="ARBA" id="ARBA00022562"/>
    </source>
</evidence>
<organism evidence="8">
    <name type="scientific">Cercopithecine alphaherpesvirus 9</name>
    <name type="common">Simian varicella virus</name>
    <dbReference type="NCBI Taxonomy" id="35246"/>
    <lineage>
        <taxon>Viruses</taxon>
        <taxon>Duplodnaviria</taxon>
        <taxon>Heunggongvirae</taxon>
        <taxon>Peploviricota</taxon>
        <taxon>Herviviricetes</taxon>
        <taxon>Herpesvirales</taxon>
        <taxon>Orthoherpesviridae</taxon>
        <taxon>Alphaherpesvirinae</taxon>
        <taxon>Varicellovirus</taxon>
        <taxon>Varicellovirus cercopithecinealpha9</taxon>
    </lineage>
</organism>
<keyword evidence="6" id="KW-0920">Virion tegument</keyword>
<proteinExistence type="inferred from homology"/>
<dbReference type="InterPro" id="IPR000714">
    <property type="entry name" value="EHV_Unk"/>
</dbReference>
<comment type="similarity">
    <text evidence="3">Belongs to the herpesviridae US10 family.</text>
</comment>
<accession>A0A2D0TCK5</accession>
<dbReference type="KEGG" id="vg:920507"/>
<dbReference type="PRINTS" id="PR00957">
    <property type="entry name" value="GENE66"/>
</dbReference>
<dbReference type="Pfam" id="PF02053">
    <property type="entry name" value="Gene66"/>
    <property type="match status" value="1"/>
</dbReference>
<evidence type="ECO:0000256" key="6">
    <source>
        <dbReference type="ARBA" id="ARBA00022580"/>
    </source>
</evidence>
<comment type="subcellular location">
    <subcellularLocation>
        <location evidence="1">Host nucleus matrix</location>
    </subcellularLocation>
    <subcellularLocation>
        <location evidence="2">Virion tegument</location>
    </subcellularLocation>
</comment>
<evidence type="ECO:0000256" key="2">
    <source>
        <dbReference type="ARBA" id="ARBA00004535"/>
    </source>
</evidence>
<keyword evidence="5" id="KW-1048">Host nucleus</keyword>
<dbReference type="KEGG" id="vg:920521"/>
<sequence>MDLYRAEPVNPGSCYPTRHDTSAHQALMLPFEREFAIELCQISADAFSAYTCEPLERPCPALWSRAKTAFGRLCAAFAATRGINQISFPAVRRATLAVLREKCASDPPTHAELSDRLVLMSYWCCLGHAGTRLYDQPPDKLCIRAFVYNRRGGICHRLFDAYLGCGVYPESGRDRNIKHDEWPRLEC</sequence>
<gene>
    <name evidence="8" type="primary">IR3</name>
</gene>
<evidence type="ECO:0000256" key="3">
    <source>
        <dbReference type="ARBA" id="ARBA00005815"/>
    </source>
</evidence>
<reference evidence="8" key="1">
    <citation type="journal article" date="1995" name="Virus Res.">
        <title>The inverted repeat regions of the simian varicella virus and varicella-zoster virus genomes have a similar genetic organization.</title>
        <authorList>
            <person name="Gray W.L."/>
            <person name="Gusick N.J."/>
            <person name="Ek-Kommonen C."/>
            <person name="Kempson S.E."/>
            <person name="Fletcher T.M.III."/>
        </authorList>
    </citation>
    <scope>NUCLEOTIDE SEQUENCE</scope>
</reference>
<dbReference type="GO" id="GO:0008270">
    <property type="term" value="F:zinc ion binding"/>
    <property type="evidence" value="ECO:0007669"/>
    <property type="project" value="InterPro"/>
</dbReference>
<protein>
    <recommendedName>
        <fullName evidence="4">Virion protein US10 homolog</fullName>
    </recommendedName>
</protein>
<evidence type="ECO:0000256" key="4">
    <source>
        <dbReference type="ARBA" id="ARBA00015193"/>
    </source>
</evidence>
<evidence type="ECO:0000313" key="8">
    <source>
        <dbReference type="EMBL" id="AAB39967.1"/>
    </source>
</evidence>
<dbReference type="GO" id="GO:0019033">
    <property type="term" value="C:viral tegument"/>
    <property type="evidence" value="ECO:0007669"/>
    <property type="project" value="UniProtKB-SubCell"/>
</dbReference>
<name>A0A2D0TCK5_9ALPH</name>